<proteinExistence type="predicted"/>
<name>A0ABW0W1U7_9BACL</name>
<evidence type="ECO:0000259" key="2">
    <source>
        <dbReference type="Pfam" id="PF07561"/>
    </source>
</evidence>
<dbReference type="InterPro" id="IPR011437">
    <property type="entry name" value="DUF1540"/>
</dbReference>
<feature type="domain" description="DUF1540" evidence="2">
    <location>
        <begin position="6"/>
        <end position="57"/>
    </location>
</feature>
<reference evidence="4" key="1">
    <citation type="journal article" date="2019" name="Int. J. Syst. Evol. Microbiol.">
        <title>The Global Catalogue of Microorganisms (GCM) 10K type strain sequencing project: providing services to taxonomists for standard genome sequencing and annotation.</title>
        <authorList>
            <consortium name="The Broad Institute Genomics Platform"/>
            <consortium name="The Broad Institute Genome Sequencing Center for Infectious Disease"/>
            <person name="Wu L."/>
            <person name="Ma J."/>
        </authorList>
    </citation>
    <scope>NUCLEOTIDE SEQUENCE [LARGE SCALE GENOMIC DNA]</scope>
    <source>
        <strain evidence="4">CGMCC 1.3240</strain>
    </source>
</reference>
<protein>
    <submittedName>
        <fullName evidence="3">DUF1540 domain-containing protein</fullName>
    </submittedName>
</protein>
<gene>
    <name evidence="3" type="ORF">ACFPYJ_20370</name>
</gene>
<evidence type="ECO:0000256" key="1">
    <source>
        <dbReference type="SAM" id="MobiDB-lite"/>
    </source>
</evidence>
<dbReference type="RefSeq" id="WP_379190047.1">
    <property type="nucleotide sequence ID" value="NZ_JBHSOW010000076.1"/>
</dbReference>
<dbReference type="EMBL" id="JBHSOW010000076">
    <property type="protein sequence ID" value="MFC5651423.1"/>
    <property type="molecule type" value="Genomic_DNA"/>
</dbReference>
<evidence type="ECO:0000313" key="4">
    <source>
        <dbReference type="Proteomes" id="UP001596047"/>
    </source>
</evidence>
<accession>A0ABW0W1U7</accession>
<organism evidence="3 4">
    <name type="scientific">Paenibacillus solisilvae</name>
    <dbReference type="NCBI Taxonomy" id="2486751"/>
    <lineage>
        <taxon>Bacteria</taxon>
        <taxon>Bacillati</taxon>
        <taxon>Bacillota</taxon>
        <taxon>Bacilli</taxon>
        <taxon>Bacillales</taxon>
        <taxon>Paenibacillaceae</taxon>
        <taxon>Paenibacillus</taxon>
    </lineage>
</organism>
<evidence type="ECO:0000313" key="3">
    <source>
        <dbReference type="EMBL" id="MFC5651423.1"/>
    </source>
</evidence>
<dbReference type="Proteomes" id="UP001596047">
    <property type="component" value="Unassembled WGS sequence"/>
</dbReference>
<feature type="region of interest" description="Disordered" evidence="1">
    <location>
        <begin position="38"/>
        <end position="62"/>
    </location>
</feature>
<keyword evidence="4" id="KW-1185">Reference proteome</keyword>
<sequence length="62" mass="6981">MEHPMVKCSVANCQHWEDGNVCVADSIMIEITAHAHQKVGNHRDEASDSSETCCQTFEERPH</sequence>
<dbReference type="Pfam" id="PF07561">
    <property type="entry name" value="DUF1540"/>
    <property type="match status" value="1"/>
</dbReference>
<comment type="caution">
    <text evidence="3">The sequence shown here is derived from an EMBL/GenBank/DDBJ whole genome shotgun (WGS) entry which is preliminary data.</text>
</comment>